<feature type="signal peptide" evidence="1">
    <location>
        <begin position="1"/>
        <end position="17"/>
    </location>
</feature>
<keyword evidence="3" id="KW-1185">Reference proteome</keyword>
<protein>
    <submittedName>
        <fullName evidence="2">Uncharacterized protein</fullName>
    </submittedName>
</protein>
<accession>A0A328BD78</accession>
<sequence>MMLGALCAGLAVTPATAQPLQVSYPGDATMDCPTIAAEASRMDLLVADANAQIAKAEGQARGANFGASVAVEGMLRTGLLGRMPGAGQIANQAANVARQRAEQVKAQAAADIQTAGTRKALLSGLYAGKACDAPPPALPEAPAAAGPTGS</sequence>
<feature type="chain" id="PRO_5016357612" evidence="1">
    <location>
        <begin position="18"/>
        <end position="150"/>
    </location>
</feature>
<evidence type="ECO:0000256" key="1">
    <source>
        <dbReference type="SAM" id="SignalP"/>
    </source>
</evidence>
<name>A0A328BD78_9CAUL</name>
<keyword evidence="1" id="KW-0732">Signal</keyword>
<reference evidence="2 3" key="1">
    <citation type="submission" date="2018-05" db="EMBL/GenBank/DDBJ databases">
        <authorList>
            <person name="Lanie J.A."/>
            <person name="Ng W.-L."/>
            <person name="Kazmierczak K.M."/>
            <person name="Andrzejewski T.M."/>
            <person name="Davidsen T.M."/>
            <person name="Wayne K.J."/>
            <person name="Tettelin H."/>
            <person name="Glass J.I."/>
            <person name="Rusch D."/>
            <person name="Podicherti R."/>
            <person name="Tsui H.-C.T."/>
            <person name="Winkler M.E."/>
        </authorList>
    </citation>
    <scope>NUCLEOTIDE SEQUENCE [LARGE SCALE GENOMIC DNA]</scope>
    <source>
        <strain evidence="2 3">BUT-10</strain>
    </source>
</reference>
<evidence type="ECO:0000313" key="3">
    <source>
        <dbReference type="Proteomes" id="UP000249524"/>
    </source>
</evidence>
<dbReference type="Proteomes" id="UP000249524">
    <property type="component" value="Unassembled WGS sequence"/>
</dbReference>
<proteinExistence type="predicted"/>
<comment type="caution">
    <text evidence="2">The sequence shown here is derived from an EMBL/GenBank/DDBJ whole genome shotgun (WGS) entry which is preliminary data.</text>
</comment>
<dbReference type="AlphaFoldDB" id="A0A328BD78"/>
<organism evidence="2 3">
    <name type="scientific">Phenylobacterium kunshanense</name>
    <dbReference type="NCBI Taxonomy" id="1445034"/>
    <lineage>
        <taxon>Bacteria</taxon>
        <taxon>Pseudomonadati</taxon>
        <taxon>Pseudomonadota</taxon>
        <taxon>Alphaproteobacteria</taxon>
        <taxon>Caulobacterales</taxon>
        <taxon>Caulobacteraceae</taxon>
        <taxon>Phenylobacterium</taxon>
    </lineage>
</organism>
<gene>
    <name evidence="2" type="ORF">DJ019_12760</name>
</gene>
<dbReference type="EMBL" id="QFYS01000005">
    <property type="protein sequence ID" value="RAK64877.1"/>
    <property type="molecule type" value="Genomic_DNA"/>
</dbReference>
<evidence type="ECO:0000313" key="2">
    <source>
        <dbReference type="EMBL" id="RAK64877.1"/>
    </source>
</evidence>